<evidence type="ECO:0000256" key="2">
    <source>
        <dbReference type="ARBA" id="ARBA00022801"/>
    </source>
</evidence>
<dbReference type="Gene3D" id="3.40.50.1820">
    <property type="entry name" value="alpha/beta hydrolase"/>
    <property type="match status" value="1"/>
</dbReference>
<evidence type="ECO:0000259" key="3">
    <source>
        <dbReference type="Pfam" id="PF00561"/>
    </source>
</evidence>
<dbReference type="PANTHER" id="PTHR46118">
    <property type="entry name" value="PROTEIN ABHD11"/>
    <property type="match status" value="1"/>
</dbReference>
<dbReference type="AlphaFoldDB" id="A0A1R1PUR5"/>
<comment type="similarity">
    <text evidence="1">Belongs to the AB hydrolase superfamily.</text>
</comment>
<protein>
    <submittedName>
        <fullName evidence="4">Abhydrolase domain-containing protein</fullName>
    </submittedName>
</protein>
<organism evidence="4 5">
    <name type="scientific">Zancudomyces culisetae</name>
    <name type="common">Gut fungus</name>
    <name type="synonym">Smittium culisetae</name>
    <dbReference type="NCBI Taxonomy" id="1213189"/>
    <lineage>
        <taxon>Eukaryota</taxon>
        <taxon>Fungi</taxon>
        <taxon>Fungi incertae sedis</taxon>
        <taxon>Zoopagomycota</taxon>
        <taxon>Kickxellomycotina</taxon>
        <taxon>Harpellomycetes</taxon>
        <taxon>Harpellales</taxon>
        <taxon>Legeriomycetaceae</taxon>
        <taxon>Zancudomyces</taxon>
    </lineage>
</organism>
<feature type="domain" description="AB hydrolase-1" evidence="3">
    <location>
        <begin position="102"/>
        <end position="216"/>
    </location>
</feature>
<dbReference type="Pfam" id="PF00561">
    <property type="entry name" value="Abhydrolase_1"/>
    <property type="match status" value="1"/>
</dbReference>
<dbReference type="PANTHER" id="PTHR46118:SF4">
    <property type="entry name" value="PROTEIN ABHD11"/>
    <property type="match status" value="1"/>
</dbReference>
<name>A0A1R1PUR5_ZANCU</name>
<evidence type="ECO:0000313" key="5">
    <source>
        <dbReference type="Proteomes" id="UP000188320"/>
    </source>
</evidence>
<gene>
    <name evidence="4" type="ORF">AX774_g1751</name>
</gene>
<dbReference type="GO" id="GO:0052689">
    <property type="term" value="F:carboxylic ester hydrolase activity"/>
    <property type="evidence" value="ECO:0007669"/>
    <property type="project" value="TreeGrafter"/>
</dbReference>
<dbReference type="InterPro" id="IPR000073">
    <property type="entry name" value="AB_hydrolase_1"/>
</dbReference>
<keyword evidence="5" id="KW-1185">Reference proteome</keyword>
<dbReference type="OrthoDB" id="8119704at2759"/>
<sequence length="375" mass="42303">MYNRLARIGSTSVRSPLCSGWAKLRYGNIQNMAEIPSSGITLLYSGLNSTATSGSRYSTKTRTDNVEYNKMLAEYQKRVEQYEPATLDSLEFNSSSADSNLPPIIAIHGLYGSKLNWRGLMRRINKTLDRTIVAVDLRNHGSSQHMGPHNYFAMTKDILHFIEQKKWDKVVLMGHSMGGKVSMITSLLYPELVSSVIVEDMTPSFSELSQDFINYLTGLEEIHNHPERITNLRQADELFHKYEPNDKTVRQFILTNLRLNDEGVLKLRLGSKYIREGMDDVRGWPLPPPTFVPSTPHQQKDPLYETMPEPSKIINSGSIGSNASDNLQSQLIFEYNKPSLLVCGSRSTHINGAGVAKFKKMFVNSSIVELDTGHW</sequence>
<dbReference type="EMBL" id="LSSK01000160">
    <property type="protein sequence ID" value="OMH84720.1"/>
    <property type="molecule type" value="Genomic_DNA"/>
</dbReference>
<dbReference type="InterPro" id="IPR029058">
    <property type="entry name" value="AB_hydrolase_fold"/>
</dbReference>
<dbReference type="GO" id="GO:0005739">
    <property type="term" value="C:mitochondrion"/>
    <property type="evidence" value="ECO:0007669"/>
    <property type="project" value="TreeGrafter"/>
</dbReference>
<reference evidence="5" key="1">
    <citation type="submission" date="2017-01" db="EMBL/GenBank/DDBJ databases">
        <authorList>
            <person name="Wang Y."/>
            <person name="White M."/>
            <person name="Kvist S."/>
            <person name="Moncalvo J.-M."/>
        </authorList>
    </citation>
    <scope>NUCLEOTIDE SEQUENCE [LARGE SCALE GENOMIC DNA]</scope>
    <source>
        <strain evidence="5">COL-18-3</strain>
    </source>
</reference>
<evidence type="ECO:0000313" key="4">
    <source>
        <dbReference type="EMBL" id="OMH84720.1"/>
    </source>
</evidence>
<feature type="non-terminal residue" evidence="4">
    <location>
        <position position="375"/>
    </location>
</feature>
<accession>A0A1R1PUR5</accession>
<dbReference type="SUPFAM" id="SSF53474">
    <property type="entry name" value="alpha/beta-Hydrolases"/>
    <property type="match status" value="1"/>
</dbReference>
<comment type="caution">
    <text evidence="4">The sequence shown here is derived from an EMBL/GenBank/DDBJ whole genome shotgun (WGS) entry which is preliminary data.</text>
</comment>
<dbReference type="Proteomes" id="UP000188320">
    <property type="component" value="Unassembled WGS sequence"/>
</dbReference>
<keyword evidence="2 4" id="KW-0378">Hydrolase</keyword>
<proteinExistence type="inferred from homology"/>
<evidence type="ECO:0000256" key="1">
    <source>
        <dbReference type="ARBA" id="ARBA00008645"/>
    </source>
</evidence>